<feature type="chain" id="PRO_5047263080" description="Secreted protein" evidence="1">
    <location>
        <begin position="34"/>
        <end position="183"/>
    </location>
</feature>
<gene>
    <name evidence="2" type="ORF">ACFFHW_14875</name>
</gene>
<dbReference type="EMBL" id="JBHLVX010000055">
    <property type="protein sequence ID" value="MFC0269252.1"/>
    <property type="molecule type" value="Genomic_DNA"/>
</dbReference>
<evidence type="ECO:0008006" key="4">
    <source>
        <dbReference type="Google" id="ProtNLM"/>
    </source>
</evidence>
<keyword evidence="3" id="KW-1185">Reference proteome</keyword>
<feature type="signal peptide" evidence="1">
    <location>
        <begin position="1"/>
        <end position="33"/>
    </location>
</feature>
<dbReference type="Proteomes" id="UP001589814">
    <property type="component" value="Unassembled WGS sequence"/>
</dbReference>
<comment type="caution">
    <text evidence="2">The sequence shown here is derived from an EMBL/GenBank/DDBJ whole genome shotgun (WGS) entry which is preliminary data.</text>
</comment>
<proteinExistence type="predicted"/>
<protein>
    <recommendedName>
        <fullName evidence="4">Secreted protein</fullName>
    </recommendedName>
</protein>
<accession>A0ABV6G6G4</accession>
<organism evidence="2 3">
    <name type="scientific">Kushneria aurantia</name>
    <dbReference type="NCBI Taxonomy" id="504092"/>
    <lineage>
        <taxon>Bacteria</taxon>
        <taxon>Pseudomonadati</taxon>
        <taxon>Pseudomonadota</taxon>
        <taxon>Gammaproteobacteria</taxon>
        <taxon>Oceanospirillales</taxon>
        <taxon>Halomonadaceae</taxon>
        <taxon>Kushneria</taxon>
    </lineage>
</organism>
<sequence>MTSKGTISWGMAGAALGALGLCLGSLEPAQATAGNISDVAKVQKTGTHEIADVRSSVAASIQRARNISRILHQAMVDIAGKPEEYVVEASDFTAVKEQLIEMEDIIDGLTRGASAEVVACLGYDTLRRVTAEARSNAAGAEMLAWQSMKTPDVAETDSNGEGLKALADRFESEQKSRQHTWSV</sequence>
<evidence type="ECO:0000313" key="2">
    <source>
        <dbReference type="EMBL" id="MFC0269252.1"/>
    </source>
</evidence>
<name>A0ABV6G6G4_9GAMM</name>
<keyword evidence="1" id="KW-0732">Signal</keyword>
<evidence type="ECO:0000256" key="1">
    <source>
        <dbReference type="SAM" id="SignalP"/>
    </source>
</evidence>
<reference evidence="2 3" key="1">
    <citation type="submission" date="2024-09" db="EMBL/GenBank/DDBJ databases">
        <authorList>
            <person name="Sun Q."/>
            <person name="Mori K."/>
        </authorList>
    </citation>
    <scope>NUCLEOTIDE SEQUENCE [LARGE SCALE GENOMIC DNA]</scope>
    <source>
        <strain evidence="2 3">CCM 7415</strain>
    </source>
</reference>
<dbReference type="RefSeq" id="WP_019951502.1">
    <property type="nucleotide sequence ID" value="NZ_JBHLVX010000055.1"/>
</dbReference>
<evidence type="ECO:0000313" key="3">
    <source>
        <dbReference type="Proteomes" id="UP001589814"/>
    </source>
</evidence>